<evidence type="ECO:0000313" key="2">
    <source>
        <dbReference type="Proteomes" id="UP000050863"/>
    </source>
</evidence>
<organism evidence="1 2">
    <name type="scientific">Bradyrhizobium jicamae</name>
    <dbReference type="NCBI Taxonomy" id="280332"/>
    <lineage>
        <taxon>Bacteria</taxon>
        <taxon>Pseudomonadati</taxon>
        <taxon>Pseudomonadota</taxon>
        <taxon>Alphaproteobacteria</taxon>
        <taxon>Hyphomicrobiales</taxon>
        <taxon>Nitrobacteraceae</taxon>
        <taxon>Bradyrhizobium</taxon>
    </lineage>
</organism>
<proteinExistence type="predicted"/>
<keyword evidence="2" id="KW-1185">Reference proteome</keyword>
<name>A0A0R3L8U0_9BRAD</name>
<accession>A0A0R3L8U0</accession>
<reference evidence="1 2" key="1">
    <citation type="submission" date="2014-03" db="EMBL/GenBank/DDBJ databases">
        <title>Bradyrhizobium valentinum sp. nov., isolated from effective nodules of Lupinus mariae-josephae, a lupine endemic of basic-lime soils in Eastern Spain.</title>
        <authorList>
            <person name="Duran D."/>
            <person name="Rey L."/>
            <person name="Navarro A."/>
            <person name="Busquets A."/>
            <person name="Imperial J."/>
            <person name="Ruiz-Argueso T."/>
        </authorList>
    </citation>
    <scope>NUCLEOTIDE SEQUENCE [LARGE SCALE GENOMIC DNA]</scope>
    <source>
        <strain evidence="1 2">PAC68</strain>
    </source>
</reference>
<dbReference type="AlphaFoldDB" id="A0A0R3L8U0"/>
<evidence type="ECO:0008006" key="3">
    <source>
        <dbReference type="Google" id="ProtNLM"/>
    </source>
</evidence>
<comment type="caution">
    <text evidence="1">The sequence shown here is derived from an EMBL/GenBank/DDBJ whole genome shotgun (WGS) entry which is preliminary data.</text>
</comment>
<dbReference type="STRING" id="280332.CQ12_14885"/>
<dbReference type="EMBL" id="LLXZ01000160">
    <property type="protein sequence ID" value="KRR02047.1"/>
    <property type="molecule type" value="Genomic_DNA"/>
</dbReference>
<dbReference type="Proteomes" id="UP000050863">
    <property type="component" value="Unassembled WGS sequence"/>
</dbReference>
<sequence>MRCLRIYATPGGESHFGEVDIAMTMKPAFPNEVPFELSDYYPASRIRFAHIPARVREADFHTPPDRLLAIWLDGHVEFETSDGEVRRLPAGKAVLVEDTHGKGHISRHPEEGQNAITVILPSGLGAPLD</sequence>
<evidence type="ECO:0000313" key="1">
    <source>
        <dbReference type="EMBL" id="KRR02047.1"/>
    </source>
</evidence>
<dbReference type="OrthoDB" id="7509071at2"/>
<protein>
    <recommendedName>
        <fullName evidence="3">Cupin</fullName>
    </recommendedName>
</protein>
<gene>
    <name evidence="1" type="ORF">CQ12_14885</name>
</gene>